<dbReference type="InterPro" id="IPR022666">
    <property type="entry name" value="Ribosomal_uL2_RNA-bd_dom"/>
</dbReference>
<dbReference type="RefSeq" id="YP_010310973.1">
    <property type="nucleotide sequence ID" value="NC_061668.1"/>
</dbReference>
<reference evidence="8" key="1">
    <citation type="submission" date="2022-01" db="EMBL/GenBank/DDBJ databases">
        <title>Phylogenetic studies of Bolbitis from China based on RAD-seq.</title>
        <authorList>
            <person name="Liao Y."/>
            <person name="Wang F."/>
            <person name="Nie L."/>
        </authorList>
    </citation>
    <scope>NUCLEOTIDE SEQUENCE</scope>
</reference>
<dbReference type="PANTHER" id="PTHR13691:SF5">
    <property type="entry name" value="LARGE RIBOSOMAL SUBUNIT PROTEIN UL2M"/>
    <property type="match status" value="1"/>
</dbReference>
<dbReference type="InterPro" id="IPR005880">
    <property type="entry name" value="Ribosomal_uL2_bac/org-type"/>
</dbReference>
<keyword evidence="3 4" id="KW-0687">Ribonucleoprotein</keyword>
<dbReference type="Gene3D" id="2.30.30.30">
    <property type="match status" value="1"/>
</dbReference>
<dbReference type="Gene3D" id="2.40.50.140">
    <property type="entry name" value="Nucleic acid-binding proteins"/>
    <property type="match status" value="1"/>
</dbReference>
<dbReference type="GO" id="GO:0005762">
    <property type="term" value="C:mitochondrial large ribosomal subunit"/>
    <property type="evidence" value="ECO:0007669"/>
    <property type="project" value="TreeGrafter"/>
</dbReference>
<dbReference type="Pfam" id="PF03947">
    <property type="entry name" value="Ribosomal_L2_C"/>
    <property type="match status" value="1"/>
</dbReference>
<dbReference type="SMART" id="SM01382">
    <property type="entry name" value="Ribosomal_L2_C"/>
    <property type="match status" value="1"/>
</dbReference>
<dbReference type="InterPro" id="IPR022671">
    <property type="entry name" value="Ribosomal_uL2_CS"/>
</dbReference>
<evidence type="ECO:0000256" key="3">
    <source>
        <dbReference type="ARBA" id="ARBA00023274"/>
    </source>
</evidence>
<organism evidence="8">
    <name type="scientific">Bolbitis laxireticulata</name>
    <dbReference type="NCBI Taxonomy" id="2921086"/>
    <lineage>
        <taxon>Eukaryota</taxon>
        <taxon>Viridiplantae</taxon>
        <taxon>Streptophyta</taxon>
        <taxon>Embryophyta</taxon>
        <taxon>Tracheophyta</taxon>
        <taxon>Polypodiopsida</taxon>
        <taxon>Polypodiidae</taxon>
        <taxon>Polypodiales</taxon>
        <taxon>Polypodiineae</taxon>
        <taxon>Dryopteridaceae</taxon>
        <taxon>Elaphoglossoideae</taxon>
        <taxon>Bolbitis</taxon>
    </lineage>
</organism>
<evidence type="ECO:0000259" key="6">
    <source>
        <dbReference type="SMART" id="SM01382"/>
    </source>
</evidence>
<dbReference type="HAMAP" id="MF_01320_B">
    <property type="entry name" value="Ribosomal_uL2_B"/>
    <property type="match status" value="1"/>
</dbReference>
<sequence>MAIGLYEAYTPGTRNRAILQFGEAAKSKPHKRLTCRRISRSGRNNMGIITSRHRGGGHKRLYREIDFRRGKLGVSGRVASIEYDPNRNAFICLINYTDGDKGYILHPRGVRVGDILTSSPDAPISVGNALPLTRIPLGTIIHNIELKSGKGGESVRAAGTAAKVIAKEGQLATLRLPPNEIRLIYRNCLASIGRIGNIDITNEGLGKAGSKRWLGRRPKVRGSATNPVDHPHGGGEGRTSIGRQKPSTPWGHITLGKRSRRSKKYSNPFILRRRKGF</sequence>
<evidence type="ECO:0000259" key="7">
    <source>
        <dbReference type="SMART" id="SM01383"/>
    </source>
</evidence>
<evidence type="ECO:0000256" key="4">
    <source>
        <dbReference type="HAMAP-Rule" id="MF_01320"/>
    </source>
</evidence>
<keyword evidence="2 4" id="KW-0689">Ribosomal protein</keyword>
<dbReference type="GO" id="GO:0016740">
    <property type="term" value="F:transferase activity"/>
    <property type="evidence" value="ECO:0007669"/>
    <property type="project" value="InterPro"/>
</dbReference>
<comment type="subunit">
    <text evidence="4">Part of the 50S ribosomal subunit.</text>
</comment>
<dbReference type="AlphaFoldDB" id="A0A8T9EEI5"/>
<dbReference type="InterPro" id="IPR008991">
    <property type="entry name" value="Translation_prot_SH3-like_sf"/>
</dbReference>
<dbReference type="PROSITE" id="PS00467">
    <property type="entry name" value="RIBOSOMAL_L2"/>
    <property type="match status" value="1"/>
</dbReference>
<keyword evidence="8" id="KW-0150">Chloroplast</keyword>
<dbReference type="PANTHER" id="PTHR13691">
    <property type="entry name" value="RIBOSOMAL PROTEIN L2"/>
    <property type="match status" value="1"/>
</dbReference>
<dbReference type="GeneID" id="71442294"/>
<feature type="domain" description="Large ribosomal subunit protein uL2 RNA-binding" evidence="7">
    <location>
        <begin position="42"/>
        <end position="118"/>
    </location>
</feature>
<dbReference type="PIRSF" id="PIRSF002158">
    <property type="entry name" value="Ribosomal_L2"/>
    <property type="match status" value="1"/>
</dbReference>
<dbReference type="InterPro" id="IPR022669">
    <property type="entry name" value="Ribosomal_uL2_C"/>
</dbReference>
<evidence type="ECO:0000256" key="2">
    <source>
        <dbReference type="ARBA" id="ARBA00022980"/>
    </source>
</evidence>
<comment type="subcellular location">
    <subcellularLocation>
        <location evidence="4">Plastid</location>
        <location evidence="4">Chloroplast</location>
    </subcellularLocation>
</comment>
<gene>
    <name evidence="4 8" type="primary">rpl2</name>
</gene>
<dbReference type="GO" id="GO:0019843">
    <property type="term" value="F:rRNA binding"/>
    <property type="evidence" value="ECO:0007669"/>
    <property type="project" value="UniProtKB-UniRule"/>
</dbReference>
<dbReference type="InterPro" id="IPR012340">
    <property type="entry name" value="NA-bd_OB-fold"/>
</dbReference>
<dbReference type="NCBIfam" id="TIGR01171">
    <property type="entry name" value="rplB_bact"/>
    <property type="match status" value="1"/>
</dbReference>
<dbReference type="SMART" id="SM01383">
    <property type="entry name" value="Ribosomal_L2"/>
    <property type="match status" value="1"/>
</dbReference>
<protein>
    <recommendedName>
        <fullName evidence="4">Large ribosomal subunit protein uL2c</fullName>
    </recommendedName>
</protein>
<evidence type="ECO:0000313" key="8">
    <source>
        <dbReference type="EMBL" id="UNA61905.1"/>
    </source>
</evidence>
<dbReference type="GO" id="GO:0009507">
    <property type="term" value="C:chloroplast"/>
    <property type="evidence" value="ECO:0007669"/>
    <property type="project" value="UniProtKB-SubCell"/>
</dbReference>
<accession>A0A8T9EEI5</accession>
<name>A0A8T9EEI5_9MONI</name>
<evidence type="ECO:0000256" key="1">
    <source>
        <dbReference type="ARBA" id="ARBA00005636"/>
    </source>
</evidence>
<dbReference type="GO" id="GO:0032543">
    <property type="term" value="P:mitochondrial translation"/>
    <property type="evidence" value="ECO:0007669"/>
    <property type="project" value="TreeGrafter"/>
</dbReference>
<dbReference type="GO" id="GO:0003735">
    <property type="term" value="F:structural constituent of ribosome"/>
    <property type="evidence" value="ECO:0007669"/>
    <property type="project" value="InterPro"/>
</dbReference>
<dbReference type="SUPFAM" id="SSF50104">
    <property type="entry name" value="Translation proteins SH3-like domain"/>
    <property type="match status" value="1"/>
</dbReference>
<dbReference type="EMBL" id="OM350395">
    <property type="protein sequence ID" value="UNA61905.1"/>
    <property type="molecule type" value="Genomic_DNA"/>
</dbReference>
<keyword evidence="8" id="KW-0934">Plastid</keyword>
<dbReference type="InterPro" id="IPR014726">
    <property type="entry name" value="Ribosomal_uL2_dom3"/>
</dbReference>
<evidence type="ECO:0000256" key="5">
    <source>
        <dbReference type="SAM" id="MobiDB-lite"/>
    </source>
</evidence>
<dbReference type="SUPFAM" id="SSF50249">
    <property type="entry name" value="Nucleic acid-binding proteins"/>
    <property type="match status" value="1"/>
</dbReference>
<proteinExistence type="inferred from homology"/>
<geneLocation type="chloroplast" evidence="8"/>
<dbReference type="FunFam" id="2.30.30.30:FF:000001">
    <property type="entry name" value="50S ribosomal protein L2"/>
    <property type="match status" value="1"/>
</dbReference>
<dbReference type="InterPro" id="IPR002171">
    <property type="entry name" value="Ribosomal_uL2"/>
</dbReference>
<dbReference type="FunFam" id="4.10.950.10:FF:000001">
    <property type="entry name" value="50S ribosomal protein L2"/>
    <property type="match status" value="1"/>
</dbReference>
<dbReference type="Gene3D" id="4.10.950.10">
    <property type="entry name" value="Ribosomal protein L2, domain 3"/>
    <property type="match status" value="1"/>
</dbReference>
<feature type="region of interest" description="Disordered" evidence="5">
    <location>
        <begin position="215"/>
        <end position="251"/>
    </location>
</feature>
<dbReference type="Pfam" id="PF00181">
    <property type="entry name" value="Ribosomal_L2_N"/>
    <property type="match status" value="1"/>
</dbReference>
<comment type="similarity">
    <text evidence="1 4">Belongs to the universal ribosomal protein uL2 family.</text>
</comment>
<feature type="domain" description="Large ribosomal subunit protein uL2 C-terminal" evidence="6">
    <location>
        <begin position="124"/>
        <end position="253"/>
    </location>
</feature>
<dbReference type="InterPro" id="IPR014722">
    <property type="entry name" value="Rib_uL2_dom2"/>
</dbReference>